<dbReference type="InterPro" id="IPR036165">
    <property type="entry name" value="YefM-like_sf"/>
</dbReference>
<sequence>MKATHSIGAFEAKTKLSELLERVQRGESFTITKHDRPVASLTSYSADSREKRKHSADRILEERGHYKLGGLDGKALREEGRK</sequence>
<dbReference type="AlphaFoldDB" id="A0A6B2M7K3"/>
<dbReference type="InterPro" id="IPR006442">
    <property type="entry name" value="Antitoxin_Phd/YefM"/>
</dbReference>
<proteinExistence type="inferred from homology"/>
<dbReference type="PANTHER" id="PTHR35377:SF8">
    <property type="entry name" value="ANTITOXIN VAPB22"/>
    <property type="match status" value="1"/>
</dbReference>
<evidence type="ECO:0000256" key="3">
    <source>
        <dbReference type="SAM" id="MobiDB-lite"/>
    </source>
</evidence>
<dbReference type="PANTHER" id="PTHR35377">
    <property type="entry name" value="ANTITOXIN VAPB49-RELATED-RELATED"/>
    <property type="match status" value="1"/>
</dbReference>
<protein>
    <recommendedName>
        <fullName evidence="2">Antitoxin</fullName>
    </recommendedName>
</protein>
<gene>
    <name evidence="4" type="ORF">G0Q06_14040</name>
</gene>
<dbReference type="InterPro" id="IPR051416">
    <property type="entry name" value="phD-YefM_TA_antitoxins"/>
</dbReference>
<name>A0A6B2M7K3_9BACT</name>
<organism evidence="4 5">
    <name type="scientific">Oceanipulchritudo coccoides</name>
    <dbReference type="NCBI Taxonomy" id="2706888"/>
    <lineage>
        <taxon>Bacteria</taxon>
        <taxon>Pseudomonadati</taxon>
        <taxon>Verrucomicrobiota</taxon>
        <taxon>Opitutia</taxon>
        <taxon>Puniceicoccales</taxon>
        <taxon>Oceanipulchritudinaceae</taxon>
        <taxon>Oceanipulchritudo</taxon>
    </lineage>
</organism>
<reference evidence="4 5" key="1">
    <citation type="submission" date="2020-02" db="EMBL/GenBank/DDBJ databases">
        <title>Albibacoteraceae fam. nov., the first described family within the subdivision 4 Verrucomicrobia.</title>
        <authorList>
            <person name="Xi F."/>
        </authorList>
    </citation>
    <scope>NUCLEOTIDE SEQUENCE [LARGE SCALE GENOMIC DNA]</scope>
    <source>
        <strain evidence="4 5">CK1056</strain>
    </source>
</reference>
<dbReference type="SUPFAM" id="SSF143120">
    <property type="entry name" value="YefM-like"/>
    <property type="match status" value="1"/>
</dbReference>
<dbReference type="Pfam" id="PF02604">
    <property type="entry name" value="PhdYeFM_antitox"/>
    <property type="match status" value="1"/>
</dbReference>
<evidence type="ECO:0000313" key="4">
    <source>
        <dbReference type="EMBL" id="NDV63580.1"/>
    </source>
</evidence>
<dbReference type="NCBIfam" id="TIGR01552">
    <property type="entry name" value="phd_fam"/>
    <property type="match status" value="1"/>
</dbReference>
<evidence type="ECO:0000256" key="2">
    <source>
        <dbReference type="RuleBase" id="RU362080"/>
    </source>
</evidence>
<evidence type="ECO:0000256" key="1">
    <source>
        <dbReference type="ARBA" id="ARBA00009981"/>
    </source>
</evidence>
<comment type="function">
    <text evidence="2">Antitoxin component of a type II toxin-antitoxin (TA) system.</text>
</comment>
<accession>A0A6B2M7K3</accession>
<dbReference type="Gene3D" id="3.40.1620.10">
    <property type="entry name" value="YefM-like domain"/>
    <property type="match status" value="1"/>
</dbReference>
<comment type="similarity">
    <text evidence="1 2">Belongs to the phD/YefM antitoxin family.</text>
</comment>
<evidence type="ECO:0000313" key="5">
    <source>
        <dbReference type="Proteomes" id="UP000478417"/>
    </source>
</evidence>
<feature type="region of interest" description="Disordered" evidence="3">
    <location>
        <begin position="40"/>
        <end position="61"/>
    </location>
</feature>
<dbReference type="EMBL" id="JAAGNX010000003">
    <property type="protein sequence ID" value="NDV63580.1"/>
    <property type="molecule type" value="Genomic_DNA"/>
</dbReference>
<dbReference type="RefSeq" id="WP_163967299.1">
    <property type="nucleotide sequence ID" value="NZ_JAAGNX010000003.1"/>
</dbReference>
<comment type="caution">
    <text evidence="4">The sequence shown here is derived from an EMBL/GenBank/DDBJ whole genome shotgun (WGS) entry which is preliminary data.</text>
</comment>
<dbReference type="Proteomes" id="UP000478417">
    <property type="component" value="Unassembled WGS sequence"/>
</dbReference>
<keyword evidence="5" id="KW-1185">Reference proteome</keyword>